<dbReference type="GeneID" id="23113090"/>
<dbReference type="AlphaFoldDB" id="A0A6N2XF28"/>
<dbReference type="Gene3D" id="1.10.260.40">
    <property type="entry name" value="lambda repressor-like DNA-binding domains"/>
    <property type="match status" value="1"/>
</dbReference>
<keyword evidence="2" id="KW-0238">DNA-binding</keyword>
<protein>
    <submittedName>
        <fullName evidence="5">Catabolite control protein A</fullName>
    </submittedName>
</protein>
<dbReference type="SMART" id="SM00354">
    <property type="entry name" value="HTH_LACI"/>
    <property type="match status" value="1"/>
</dbReference>
<dbReference type="GO" id="GO:0000976">
    <property type="term" value="F:transcription cis-regulatory region binding"/>
    <property type="evidence" value="ECO:0007669"/>
    <property type="project" value="TreeGrafter"/>
</dbReference>
<dbReference type="CDD" id="cd01392">
    <property type="entry name" value="HTH_LacI"/>
    <property type="match status" value="1"/>
</dbReference>
<dbReference type="CDD" id="cd06267">
    <property type="entry name" value="PBP1_LacI_sugar_binding-like"/>
    <property type="match status" value="1"/>
</dbReference>
<feature type="domain" description="HTH lacI-type" evidence="4">
    <location>
        <begin position="1"/>
        <end position="55"/>
    </location>
</feature>
<evidence type="ECO:0000256" key="1">
    <source>
        <dbReference type="ARBA" id="ARBA00023015"/>
    </source>
</evidence>
<evidence type="ECO:0000313" key="5">
    <source>
        <dbReference type="EMBL" id="VYT53019.1"/>
    </source>
</evidence>
<evidence type="ECO:0000256" key="3">
    <source>
        <dbReference type="ARBA" id="ARBA00023163"/>
    </source>
</evidence>
<dbReference type="EMBL" id="CACRTF010000017">
    <property type="protein sequence ID" value="VYT53019.1"/>
    <property type="molecule type" value="Genomic_DNA"/>
</dbReference>
<organism evidence="5">
    <name type="scientific">Enterocloster bolteae</name>
    <dbReference type="NCBI Taxonomy" id="208479"/>
    <lineage>
        <taxon>Bacteria</taxon>
        <taxon>Bacillati</taxon>
        <taxon>Bacillota</taxon>
        <taxon>Clostridia</taxon>
        <taxon>Lachnospirales</taxon>
        <taxon>Lachnospiraceae</taxon>
        <taxon>Enterocloster</taxon>
    </lineage>
</organism>
<dbReference type="Pfam" id="PF13377">
    <property type="entry name" value="Peripla_BP_3"/>
    <property type="match status" value="1"/>
</dbReference>
<dbReference type="PROSITE" id="PS50932">
    <property type="entry name" value="HTH_LACI_2"/>
    <property type="match status" value="1"/>
</dbReference>
<evidence type="ECO:0000256" key="2">
    <source>
        <dbReference type="ARBA" id="ARBA00023125"/>
    </source>
</evidence>
<dbReference type="SUPFAM" id="SSF47413">
    <property type="entry name" value="lambda repressor-like DNA-binding domains"/>
    <property type="match status" value="1"/>
</dbReference>
<dbReference type="Pfam" id="PF00356">
    <property type="entry name" value="LacI"/>
    <property type="match status" value="1"/>
</dbReference>
<evidence type="ECO:0000259" key="4">
    <source>
        <dbReference type="PROSITE" id="PS50932"/>
    </source>
</evidence>
<sequence length="333" mass="37244">MNIYDISKEANVSTATVSRVLNGNAKVSEKTRAAVMEVIERHGYQPSALARGLSLKSMSMIGIMAADCKAPFLALAIHYLEDFLRDKNYSTVLCCTGYELENKKKRLEFLLTKNVDAVILVGSGFVDCDDFLNQYIRDAADKIPVMLINASMSYPNIYSVACDDRKAIYEATQWLYRTGSENVLFVYNQKSYSGIRKLAGFHEAARTYDKDWDGYSVYCPNEITNVHDIADFIEAIYKSGLKFDAVVTADDNLAAGVVKFSKRMSIPVPEKLRVIGFNNSYITEYCEPELSSIDNRLEDLCRICVDATAGLLEDNNIPHNEMLSAKLVLRGST</sequence>
<keyword evidence="1" id="KW-0805">Transcription regulation</keyword>
<dbReference type="PANTHER" id="PTHR30146:SF109">
    <property type="entry name" value="HTH-TYPE TRANSCRIPTIONAL REGULATOR GALS"/>
    <property type="match status" value="1"/>
</dbReference>
<dbReference type="SUPFAM" id="SSF53822">
    <property type="entry name" value="Periplasmic binding protein-like I"/>
    <property type="match status" value="1"/>
</dbReference>
<dbReference type="RefSeq" id="WP_002575287.1">
    <property type="nucleotide sequence ID" value="NZ_BAABZS010000001.1"/>
</dbReference>
<gene>
    <name evidence="5" type="primary">ccpA_10</name>
    <name evidence="5" type="ORF">CBLFYP116_05062</name>
</gene>
<reference evidence="5" key="1">
    <citation type="submission" date="2019-11" db="EMBL/GenBank/DDBJ databases">
        <authorList>
            <person name="Feng L."/>
        </authorList>
    </citation>
    <scope>NUCLEOTIDE SEQUENCE</scope>
    <source>
        <strain evidence="5">CbolteaeLFYP116</strain>
    </source>
</reference>
<dbReference type="InterPro" id="IPR010982">
    <property type="entry name" value="Lambda_DNA-bd_dom_sf"/>
</dbReference>
<proteinExistence type="predicted"/>
<dbReference type="Gene3D" id="3.40.50.2300">
    <property type="match status" value="2"/>
</dbReference>
<keyword evidence="3" id="KW-0804">Transcription</keyword>
<dbReference type="GO" id="GO:0003700">
    <property type="term" value="F:DNA-binding transcription factor activity"/>
    <property type="evidence" value="ECO:0007669"/>
    <property type="project" value="TreeGrafter"/>
</dbReference>
<dbReference type="InterPro" id="IPR046335">
    <property type="entry name" value="LacI/GalR-like_sensor"/>
</dbReference>
<dbReference type="InterPro" id="IPR028082">
    <property type="entry name" value="Peripla_BP_I"/>
</dbReference>
<accession>A0A6N2XF28</accession>
<dbReference type="PANTHER" id="PTHR30146">
    <property type="entry name" value="LACI-RELATED TRANSCRIPTIONAL REPRESSOR"/>
    <property type="match status" value="1"/>
</dbReference>
<name>A0A6N2XF28_9FIRM</name>
<dbReference type="InterPro" id="IPR000843">
    <property type="entry name" value="HTH_LacI"/>
</dbReference>